<feature type="domain" description="BIG2" evidence="3">
    <location>
        <begin position="462"/>
        <end position="540"/>
    </location>
</feature>
<keyword evidence="1" id="KW-0732">Signal</keyword>
<dbReference type="RefSeq" id="WP_166147127.1">
    <property type="nucleotide sequence ID" value="NZ_JAAOIW010000002.1"/>
</dbReference>
<evidence type="ECO:0008006" key="6">
    <source>
        <dbReference type="Google" id="ProtNLM"/>
    </source>
</evidence>
<sequence length="544" mass="58946">MNLHVARMVLLFAFLTGSSLLTGALWANTAYAESESAATLTEFQTKLEAAMQTRPATYSINYTAGAFTKKNMNAILDAIYDNDDYLHYSTKTYGYTMTSDKLSATVDLSFTYWETTEQSEAVTAKVKEILPQIITEGMNDFQKQKAIHDWIVANLTYDTTLAQHSAYAGLFDNQKTVCQGYALLAYRMLSEAGLPNQIIEGTAGGQLHTWNLVKLDGNWYHLDTTWNDPVPDTEGSISYGYYNLSDAQIKTNHSWKKKYPAATTDFGVTLTSKKDSDSTNISFYENLQNSLELHYLKDEYTISSPANLSARIKETLAANLPSFTVRYTAKRSIANDLKSAIKSFGNISQYSYGSPDYTRTSSTADALLTVNLTYTDPIAVSSLTLNTASEFLNVRSTLAIVPSIQPANASNQGITWSSSNDSIALVNAKGTVTGKGAGTATITATTIDGEITATMEVTVIQPVTRISVSKTTLAMKVGDPDFALSTTIAPSNASVKTVTWSSNNTNVATVDEYGNVHAIASGKATITAKSNNGKNANTTVTVAK</sequence>
<dbReference type="Gene3D" id="3.10.620.30">
    <property type="match status" value="1"/>
</dbReference>
<dbReference type="PANTHER" id="PTHR46333:SF2">
    <property type="entry name" value="CYTOKINESIS PROTEIN 3"/>
    <property type="match status" value="1"/>
</dbReference>
<protein>
    <recommendedName>
        <fullName evidence="6">Ig-like protein group 2</fullName>
    </recommendedName>
</protein>
<dbReference type="Gene3D" id="2.60.40.1080">
    <property type="match status" value="2"/>
</dbReference>
<gene>
    <name evidence="4" type="ORF">G9U52_05555</name>
</gene>
<dbReference type="SUPFAM" id="SSF49373">
    <property type="entry name" value="Invasin/intimin cell-adhesion fragments"/>
    <property type="match status" value="2"/>
</dbReference>
<feature type="domain" description="BIG2" evidence="3">
    <location>
        <begin position="379"/>
        <end position="456"/>
    </location>
</feature>
<evidence type="ECO:0000259" key="3">
    <source>
        <dbReference type="SMART" id="SM00635"/>
    </source>
</evidence>
<dbReference type="PANTHER" id="PTHR46333">
    <property type="entry name" value="CYTOKINESIS PROTEIN 3"/>
    <property type="match status" value="1"/>
</dbReference>
<evidence type="ECO:0000256" key="1">
    <source>
        <dbReference type="SAM" id="SignalP"/>
    </source>
</evidence>
<dbReference type="EMBL" id="JAAOIW010000002">
    <property type="protein sequence ID" value="NHN29296.1"/>
    <property type="molecule type" value="Genomic_DNA"/>
</dbReference>
<name>A0ABX0J1I2_9BACL</name>
<evidence type="ECO:0000259" key="2">
    <source>
        <dbReference type="SMART" id="SM00460"/>
    </source>
</evidence>
<evidence type="ECO:0000313" key="4">
    <source>
        <dbReference type="EMBL" id="NHN29296.1"/>
    </source>
</evidence>
<dbReference type="InterPro" id="IPR038765">
    <property type="entry name" value="Papain-like_cys_pep_sf"/>
</dbReference>
<reference evidence="4" key="1">
    <citation type="submission" date="2020-03" db="EMBL/GenBank/DDBJ databases">
        <title>Draft sequencing of Paenibacilllus sp. S3N08.</title>
        <authorList>
            <person name="Kim D.-U."/>
        </authorList>
    </citation>
    <scope>NUCLEOTIDE SEQUENCE</scope>
    <source>
        <strain evidence="4">S3N08</strain>
    </source>
</reference>
<keyword evidence="5" id="KW-1185">Reference proteome</keyword>
<dbReference type="Proteomes" id="UP001165962">
    <property type="component" value="Unassembled WGS sequence"/>
</dbReference>
<evidence type="ECO:0000313" key="5">
    <source>
        <dbReference type="Proteomes" id="UP001165962"/>
    </source>
</evidence>
<comment type="caution">
    <text evidence="4">The sequence shown here is derived from an EMBL/GenBank/DDBJ whole genome shotgun (WGS) entry which is preliminary data.</text>
</comment>
<dbReference type="SMART" id="SM00460">
    <property type="entry name" value="TGc"/>
    <property type="match status" value="1"/>
</dbReference>
<dbReference type="InterPro" id="IPR003343">
    <property type="entry name" value="Big_2"/>
</dbReference>
<dbReference type="SMART" id="SM00635">
    <property type="entry name" value="BID_2"/>
    <property type="match status" value="2"/>
</dbReference>
<dbReference type="SUPFAM" id="SSF54001">
    <property type="entry name" value="Cysteine proteinases"/>
    <property type="match status" value="1"/>
</dbReference>
<feature type="chain" id="PRO_5045460586" description="Ig-like protein group 2" evidence="1">
    <location>
        <begin position="33"/>
        <end position="544"/>
    </location>
</feature>
<dbReference type="Pfam" id="PF01841">
    <property type="entry name" value="Transglut_core"/>
    <property type="match status" value="1"/>
</dbReference>
<dbReference type="InterPro" id="IPR008964">
    <property type="entry name" value="Invasin/intimin_cell_adhesion"/>
</dbReference>
<dbReference type="Pfam" id="PF02368">
    <property type="entry name" value="Big_2"/>
    <property type="match status" value="2"/>
</dbReference>
<feature type="signal peptide" evidence="1">
    <location>
        <begin position="1"/>
        <end position="32"/>
    </location>
</feature>
<feature type="domain" description="Transglutaminase-like" evidence="2">
    <location>
        <begin position="170"/>
        <end position="226"/>
    </location>
</feature>
<organism evidence="4 5">
    <name type="scientific">Paenibacillus agricola</name>
    <dbReference type="NCBI Taxonomy" id="2716264"/>
    <lineage>
        <taxon>Bacteria</taxon>
        <taxon>Bacillati</taxon>
        <taxon>Bacillota</taxon>
        <taxon>Bacilli</taxon>
        <taxon>Bacillales</taxon>
        <taxon>Paenibacillaceae</taxon>
        <taxon>Paenibacillus</taxon>
    </lineage>
</organism>
<accession>A0ABX0J1I2</accession>
<dbReference type="InterPro" id="IPR052557">
    <property type="entry name" value="CAP/Cytokinesis_protein"/>
</dbReference>
<proteinExistence type="predicted"/>
<dbReference type="InterPro" id="IPR002931">
    <property type="entry name" value="Transglutaminase-like"/>
</dbReference>